<keyword evidence="4 8" id="KW-1133">Transmembrane helix</keyword>
<dbReference type="InterPro" id="IPR027304">
    <property type="entry name" value="Trigger_fact/SurA_dom_sf"/>
</dbReference>
<dbReference type="EMBL" id="CP049811">
    <property type="protein sequence ID" value="QIK41214.1"/>
    <property type="molecule type" value="Genomic_DNA"/>
</dbReference>
<reference evidence="10 11" key="1">
    <citation type="submission" date="2020-03" db="EMBL/GenBank/DDBJ databases">
        <title>Complete genome sequence of Monaibacterium sp. ALG8 with diverse plasmids.</title>
        <authorList>
            <person name="Sun C."/>
        </authorList>
    </citation>
    <scope>NUCLEOTIDE SEQUENCE [LARGE SCALE GENOMIC DNA]</scope>
    <source>
        <strain evidence="10 11">ALG8</strain>
    </source>
</reference>
<keyword evidence="5 8" id="KW-0472">Membrane</keyword>
<feature type="transmembrane region" description="Helical" evidence="8">
    <location>
        <begin position="12"/>
        <end position="30"/>
    </location>
</feature>
<evidence type="ECO:0000313" key="10">
    <source>
        <dbReference type="EMBL" id="QIK41214.1"/>
    </source>
</evidence>
<evidence type="ECO:0000256" key="5">
    <source>
        <dbReference type="ARBA" id="ARBA00023136"/>
    </source>
</evidence>
<dbReference type="KEGG" id="mon:G8E03_10795"/>
<feature type="domain" description="PpiC" evidence="9">
    <location>
        <begin position="247"/>
        <end position="366"/>
    </location>
</feature>
<comment type="similarity">
    <text evidence="7">Belongs to the PpiD chaperone family.</text>
</comment>
<gene>
    <name evidence="10" type="ORF">G8E03_10795</name>
</gene>
<dbReference type="GO" id="GO:0005886">
    <property type="term" value="C:plasma membrane"/>
    <property type="evidence" value="ECO:0007669"/>
    <property type="project" value="UniProtKB-SubCell"/>
</dbReference>
<accession>A0A6G7VMI1</accession>
<dbReference type="InterPro" id="IPR000297">
    <property type="entry name" value="PPIase_PpiC"/>
</dbReference>
<dbReference type="SUPFAM" id="SSF54534">
    <property type="entry name" value="FKBP-like"/>
    <property type="match status" value="1"/>
</dbReference>
<keyword evidence="2" id="KW-1003">Cell membrane</keyword>
<dbReference type="Pfam" id="PF13624">
    <property type="entry name" value="SurA_N_3"/>
    <property type="match status" value="1"/>
</dbReference>
<dbReference type="InterPro" id="IPR052029">
    <property type="entry name" value="PpiD_chaperone"/>
</dbReference>
<evidence type="ECO:0000256" key="4">
    <source>
        <dbReference type="ARBA" id="ARBA00022989"/>
    </source>
</evidence>
<dbReference type="Proteomes" id="UP000500791">
    <property type="component" value="Chromosome"/>
</dbReference>
<comment type="subcellular location">
    <subcellularLocation>
        <location evidence="1">Cell membrane</location>
        <topology evidence="1">Single-pass type II membrane protein</topology>
    </subcellularLocation>
</comment>
<evidence type="ECO:0000256" key="8">
    <source>
        <dbReference type="SAM" id="Phobius"/>
    </source>
</evidence>
<dbReference type="AlphaFoldDB" id="A0A6G7VMI1"/>
<keyword evidence="6" id="KW-0143">Chaperone</keyword>
<keyword evidence="3 8" id="KW-0812">Transmembrane</keyword>
<dbReference type="SUPFAM" id="SSF109998">
    <property type="entry name" value="Triger factor/SurA peptide-binding domain-like"/>
    <property type="match status" value="1"/>
</dbReference>
<evidence type="ECO:0000256" key="1">
    <source>
        <dbReference type="ARBA" id="ARBA00004401"/>
    </source>
</evidence>
<protein>
    <recommendedName>
        <fullName evidence="9">PpiC domain-containing protein</fullName>
    </recommendedName>
</protein>
<evidence type="ECO:0000256" key="7">
    <source>
        <dbReference type="ARBA" id="ARBA00038408"/>
    </source>
</evidence>
<proteinExistence type="inferred from homology"/>
<name>A0A6G7VMI1_9RHOB</name>
<evidence type="ECO:0000313" key="11">
    <source>
        <dbReference type="Proteomes" id="UP000500791"/>
    </source>
</evidence>
<evidence type="ECO:0000259" key="9">
    <source>
        <dbReference type="Pfam" id="PF13145"/>
    </source>
</evidence>
<dbReference type="Pfam" id="PF13145">
    <property type="entry name" value="Rotamase_2"/>
    <property type="match status" value="1"/>
</dbReference>
<dbReference type="PANTHER" id="PTHR47529:SF1">
    <property type="entry name" value="PERIPLASMIC CHAPERONE PPID"/>
    <property type="match status" value="1"/>
</dbReference>
<organism evidence="10 11">
    <name type="scientific">Pontivivens nitratireducens</name>
    <dbReference type="NCBI Taxonomy" id="2758038"/>
    <lineage>
        <taxon>Bacteria</taxon>
        <taxon>Pseudomonadati</taxon>
        <taxon>Pseudomonadota</taxon>
        <taxon>Alphaproteobacteria</taxon>
        <taxon>Rhodobacterales</taxon>
        <taxon>Paracoccaceae</taxon>
        <taxon>Pontivivens</taxon>
    </lineage>
</organism>
<sequence>MLSTMRSKKSGIFGWIIIALLILGLGAFGFTDILTGGSASSVARVGKTDITVTEYRLAFENRVNAIQQQYGLRLDAQTAQAQGVDQQVLGELLRAAALKDEATRLGLSMPDQVVQRALLETPGLGGTSGEFDAANYQFFLNQRGLNAQRFEQIIRDSETVALLGEVIADGAVLPPVAADALLSYLGEERSVNWVLVPAQPMTLDLAGDDALQAYLDENADRFRTPEQRAITYAYLTPQMLAADMDFDEEALRAEYERDIQEFQAPQRRIVDRLAFSDEAAAQTALEAIESGQTTLGDQAVERGLQRGDISLGLISETQLARSARAAVFGPDATGIVGPVTTDLGPTLFSINAIIPASETAFADARDDLRQRLALAEAEEIVISESLRVEELIAGGATLEQIAEESAYALGTATVTQDQSAELPSEVIEEAFASDIGADRDQIEAGDLSFYAVRVDEVIAPALPPLAEIRTDVADAWRADAARDAAMERAQELQTALSDGLTLSTLAQREELELQTDEGLTRDAENGFLSPEATAAVFEAEQGTAMIFEDEAGAILLTLTDVTPYELEDENAQTLRNLFTDQTRVDVERDMIGYFANAIADERGIVVNQAVLDQIVQSLR</sequence>
<evidence type="ECO:0000256" key="6">
    <source>
        <dbReference type="ARBA" id="ARBA00023186"/>
    </source>
</evidence>
<dbReference type="PANTHER" id="PTHR47529">
    <property type="entry name" value="PEPTIDYL-PROLYL CIS-TRANS ISOMERASE D"/>
    <property type="match status" value="1"/>
</dbReference>
<evidence type="ECO:0000256" key="2">
    <source>
        <dbReference type="ARBA" id="ARBA00022475"/>
    </source>
</evidence>
<keyword evidence="11" id="KW-1185">Reference proteome</keyword>
<dbReference type="GO" id="GO:0003755">
    <property type="term" value="F:peptidyl-prolyl cis-trans isomerase activity"/>
    <property type="evidence" value="ECO:0007669"/>
    <property type="project" value="InterPro"/>
</dbReference>
<dbReference type="RefSeq" id="WP_166191551.1">
    <property type="nucleotide sequence ID" value="NZ_CP049811.1"/>
</dbReference>
<evidence type="ECO:0000256" key="3">
    <source>
        <dbReference type="ARBA" id="ARBA00022692"/>
    </source>
</evidence>